<evidence type="ECO:0000256" key="2">
    <source>
        <dbReference type="ARBA" id="ARBA00012438"/>
    </source>
</evidence>
<dbReference type="InterPro" id="IPR052162">
    <property type="entry name" value="Sensor_kinase/Photoreceptor"/>
</dbReference>
<dbReference type="SMART" id="SM00388">
    <property type="entry name" value="HisKA"/>
    <property type="match status" value="1"/>
</dbReference>
<evidence type="ECO:0000256" key="1">
    <source>
        <dbReference type="ARBA" id="ARBA00000085"/>
    </source>
</evidence>
<evidence type="ECO:0000259" key="8">
    <source>
        <dbReference type="PROSITE" id="PS50112"/>
    </source>
</evidence>
<dbReference type="Pfam" id="PF00512">
    <property type="entry name" value="HisKA"/>
    <property type="match status" value="1"/>
</dbReference>
<dbReference type="PANTHER" id="PTHR43304">
    <property type="entry name" value="PHYTOCHROME-LIKE PROTEIN CPH1"/>
    <property type="match status" value="1"/>
</dbReference>
<accession>A0ABP8GFN3</accession>
<reference evidence="10" key="1">
    <citation type="journal article" date="2019" name="Int. J. Syst. Evol. Microbiol.">
        <title>The Global Catalogue of Microorganisms (GCM) 10K type strain sequencing project: providing services to taxonomists for standard genome sequencing and annotation.</title>
        <authorList>
            <consortium name="The Broad Institute Genomics Platform"/>
            <consortium name="The Broad Institute Genome Sequencing Center for Infectious Disease"/>
            <person name="Wu L."/>
            <person name="Ma J."/>
        </authorList>
    </citation>
    <scope>NUCLEOTIDE SEQUENCE [LARGE SCALE GENOMIC DNA]</scope>
    <source>
        <strain evidence="10">JCM 17919</strain>
    </source>
</reference>
<dbReference type="Proteomes" id="UP001501725">
    <property type="component" value="Unassembled WGS sequence"/>
</dbReference>
<dbReference type="SUPFAM" id="SSF47384">
    <property type="entry name" value="Homodimeric domain of signal transducing histidine kinase"/>
    <property type="match status" value="1"/>
</dbReference>
<dbReference type="Gene3D" id="1.10.287.130">
    <property type="match status" value="1"/>
</dbReference>
<dbReference type="Gene3D" id="3.30.565.10">
    <property type="entry name" value="Histidine kinase-like ATPase, C-terminal domain"/>
    <property type="match status" value="1"/>
</dbReference>
<dbReference type="Pfam" id="PF08448">
    <property type="entry name" value="PAS_4"/>
    <property type="match status" value="1"/>
</dbReference>
<feature type="coiled-coil region" evidence="6">
    <location>
        <begin position="1"/>
        <end position="35"/>
    </location>
</feature>
<dbReference type="SUPFAM" id="SSF55874">
    <property type="entry name" value="ATPase domain of HSP90 chaperone/DNA topoisomerase II/histidine kinase"/>
    <property type="match status" value="1"/>
</dbReference>
<organism evidence="9 10">
    <name type="scientific">Flaviaesturariibacter amylovorans</name>
    <dbReference type="NCBI Taxonomy" id="1084520"/>
    <lineage>
        <taxon>Bacteria</taxon>
        <taxon>Pseudomonadati</taxon>
        <taxon>Bacteroidota</taxon>
        <taxon>Chitinophagia</taxon>
        <taxon>Chitinophagales</taxon>
        <taxon>Chitinophagaceae</taxon>
        <taxon>Flaviaestuariibacter</taxon>
    </lineage>
</organism>
<dbReference type="InterPro" id="IPR035965">
    <property type="entry name" value="PAS-like_dom_sf"/>
</dbReference>
<dbReference type="InterPro" id="IPR036097">
    <property type="entry name" value="HisK_dim/P_sf"/>
</dbReference>
<dbReference type="EC" id="2.7.13.3" evidence="2"/>
<dbReference type="InterPro" id="IPR005467">
    <property type="entry name" value="His_kinase_dom"/>
</dbReference>
<dbReference type="PROSITE" id="PS50112">
    <property type="entry name" value="PAS"/>
    <property type="match status" value="1"/>
</dbReference>
<dbReference type="Gene3D" id="3.30.450.20">
    <property type="entry name" value="PAS domain"/>
    <property type="match status" value="1"/>
</dbReference>
<dbReference type="CDD" id="cd00130">
    <property type="entry name" value="PAS"/>
    <property type="match status" value="1"/>
</dbReference>
<proteinExistence type="predicted"/>
<evidence type="ECO:0000256" key="4">
    <source>
        <dbReference type="ARBA" id="ARBA00022679"/>
    </source>
</evidence>
<evidence type="ECO:0000256" key="6">
    <source>
        <dbReference type="SAM" id="Coils"/>
    </source>
</evidence>
<dbReference type="RefSeq" id="WP_345253883.1">
    <property type="nucleotide sequence ID" value="NZ_BAABGY010000004.1"/>
</dbReference>
<evidence type="ECO:0000313" key="10">
    <source>
        <dbReference type="Proteomes" id="UP001501725"/>
    </source>
</evidence>
<evidence type="ECO:0000313" key="9">
    <source>
        <dbReference type="EMBL" id="GAA4323284.1"/>
    </source>
</evidence>
<gene>
    <name evidence="9" type="ORF">GCM10023184_10020</name>
</gene>
<dbReference type="PRINTS" id="PR00344">
    <property type="entry name" value="BCTRLSENSOR"/>
</dbReference>
<dbReference type="SMART" id="SM00387">
    <property type="entry name" value="HATPase_c"/>
    <property type="match status" value="1"/>
</dbReference>
<sequence>MERRAQTIEDLLRELEETRQQLYEAEETIEAIRTGQVDALVVHSEGVHQLYTLQSADHAYRVFIEKMSEGAITLNESGLVLYANTQFATMIGHPLSGIIGLPFRNFLTPESHPAYDELFSASWSTDVKAEVELLGTGSRVPVQLSSTALELIEGISLCVIITDLTAQKNVRQQLEHSNRELDQLNKSLEASNHDLQQFASVASHDLQEPLRKIQIFTNILSNSCLHKLNADETRYLNKVTASASRMKELIRDVLNYSKLSASEERFTRTDLDVIVKELLEDLELMITERGARISNAGLPSVDANPGQMRQVFQNLLSNALKFSRPGIAPEIRITGRKLLHPGFDSVEHPEGPYCLISIQDNGIGFDEKYIYKIFSLFERLHTKEHYEGTGIGLAITKKIVDKHRGLIQVHSTEGVGTCFEIILPVLQPEKKPA</sequence>
<comment type="caution">
    <text evidence="9">The sequence shown here is derived from an EMBL/GenBank/DDBJ whole genome shotgun (WGS) entry which is preliminary data.</text>
</comment>
<dbReference type="InterPro" id="IPR013656">
    <property type="entry name" value="PAS_4"/>
</dbReference>
<feature type="coiled-coil region" evidence="6">
    <location>
        <begin position="167"/>
        <end position="194"/>
    </location>
</feature>
<keyword evidence="10" id="KW-1185">Reference proteome</keyword>
<dbReference type="InterPro" id="IPR003594">
    <property type="entry name" value="HATPase_dom"/>
</dbReference>
<dbReference type="InterPro" id="IPR000014">
    <property type="entry name" value="PAS"/>
</dbReference>
<keyword evidence="3" id="KW-0597">Phosphoprotein</keyword>
<feature type="domain" description="Histidine kinase" evidence="7">
    <location>
        <begin position="201"/>
        <end position="427"/>
    </location>
</feature>
<dbReference type="InterPro" id="IPR036890">
    <property type="entry name" value="HATPase_C_sf"/>
</dbReference>
<keyword evidence="6" id="KW-0175">Coiled coil</keyword>
<dbReference type="NCBIfam" id="TIGR00229">
    <property type="entry name" value="sensory_box"/>
    <property type="match status" value="1"/>
</dbReference>
<feature type="domain" description="PAS" evidence="8">
    <location>
        <begin position="56"/>
        <end position="126"/>
    </location>
</feature>
<evidence type="ECO:0000259" key="7">
    <source>
        <dbReference type="PROSITE" id="PS50109"/>
    </source>
</evidence>
<dbReference type="PANTHER" id="PTHR43304:SF1">
    <property type="entry name" value="PAC DOMAIN-CONTAINING PROTEIN"/>
    <property type="match status" value="1"/>
</dbReference>
<keyword evidence="5" id="KW-0418">Kinase</keyword>
<evidence type="ECO:0000256" key="3">
    <source>
        <dbReference type="ARBA" id="ARBA00022553"/>
    </source>
</evidence>
<dbReference type="Pfam" id="PF02518">
    <property type="entry name" value="HATPase_c"/>
    <property type="match status" value="1"/>
</dbReference>
<dbReference type="CDD" id="cd00082">
    <property type="entry name" value="HisKA"/>
    <property type="match status" value="1"/>
</dbReference>
<dbReference type="InterPro" id="IPR003661">
    <property type="entry name" value="HisK_dim/P_dom"/>
</dbReference>
<protein>
    <recommendedName>
        <fullName evidence="2">histidine kinase</fullName>
        <ecNumber evidence="2">2.7.13.3</ecNumber>
    </recommendedName>
</protein>
<dbReference type="InterPro" id="IPR004358">
    <property type="entry name" value="Sig_transdc_His_kin-like_C"/>
</dbReference>
<dbReference type="EMBL" id="BAABGY010000004">
    <property type="protein sequence ID" value="GAA4323284.1"/>
    <property type="molecule type" value="Genomic_DNA"/>
</dbReference>
<dbReference type="SMART" id="SM00091">
    <property type="entry name" value="PAS"/>
    <property type="match status" value="1"/>
</dbReference>
<name>A0ABP8GFN3_9BACT</name>
<evidence type="ECO:0000256" key="5">
    <source>
        <dbReference type="ARBA" id="ARBA00022777"/>
    </source>
</evidence>
<keyword evidence="4" id="KW-0808">Transferase</keyword>
<dbReference type="SUPFAM" id="SSF55785">
    <property type="entry name" value="PYP-like sensor domain (PAS domain)"/>
    <property type="match status" value="1"/>
</dbReference>
<dbReference type="PROSITE" id="PS50109">
    <property type="entry name" value="HIS_KIN"/>
    <property type="match status" value="1"/>
</dbReference>
<comment type="catalytic activity">
    <reaction evidence="1">
        <text>ATP + protein L-histidine = ADP + protein N-phospho-L-histidine.</text>
        <dbReference type="EC" id="2.7.13.3"/>
    </reaction>
</comment>